<keyword evidence="4" id="KW-0238">DNA-binding</keyword>
<dbReference type="GO" id="GO:0005634">
    <property type="term" value="C:nucleus"/>
    <property type="evidence" value="ECO:0007669"/>
    <property type="project" value="UniProtKB-SubCell"/>
</dbReference>
<proteinExistence type="predicted"/>
<dbReference type="GO" id="GO:0008270">
    <property type="term" value="F:zinc ion binding"/>
    <property type="evidence" value="ECO:0007669"/>
    <property type="project" value="InterPro"/>
</dbReference>
<dbReference type="PROSITE" id="PS00463">
    <property type="entry name" value="ZN2_CY6_FUNGAL_1"/>
    <property type="match status" value="1"/>
</dbReference>
<evidence type="ECO:0000256" key="6">
    <source>
        <dbReference type="ARBA" id="ARBA00023242"/>
    </source>
</evidence>
<evidence type="ECO:0000256" key="4">
    <source>
        <dbReference type="ARBA" id="ARBA00023125"/>
    </source>
</evidence>
<feature type="domain" description="Zn(2)-C6 fungal-type" evidence="8">
    <location>
        <begin position="6"/>
        <end position="33"/>
    </location>
</feature>
<dbReference type="InterPro" id="IPR036864">
    <property type="entry name" value="Zn2-C6_fun-type_DNA-bd_sf"/>
</dbReference>
<dbReference type="InterPro" id="IPR001138">
    <property type="entry name" value="Zn2Cys6_DnaBD"/>
</dbReference>
<evidence type="ECO:0000256" key="2">
    <source>
        <dbReference type="ARBA" id="ARBA00022723"/>
    </source>
</evidence>
<keyword evidence="5" id="KW-0804">Transcription</keyword>
<evidence type="ECO:0000256" key="1">
    <source>
        <dbReference type="ARBA" id="ARBA00004123"/>
    </source>
</evidence>
<protein>
    <recommendedName>
        <fullName evidence="8">Zn(2)-C6 fungal-type domain-containing protein</fullName>
    </recommendedName>
</protein>
<dbReference type="InterPro" id="IPR007219">
    <property type="entry name" value="XnlR_reg_dom"/>
</dbReference>
<dbReference type="Pfam" id="PF00172">
    <property type="entry name" value="Zn_clus"/>
    <property type="match status" value="1"/>
</dbReference>
<evidence type="ECO:0000256" key="7">
    <source>
        <dbReference type="SAM" id="MobiDB-lite"/>
    </source>
</evidence>
<reference evidence="10" key="1">
    <citation type="journal article" date="2017" name="Genome Biol.">
        <title>Comparative genomics reveals high biological diversity and specific adaptations in the industrially and medically important fungal genus Aspergillus.</title>
        <authorList>
            <person name="de Vries R.P."/>
            <person name="Riley R."/>
            <person name="Wiebenga A."/>
            <person name="Aguilar-Osorio G."/>
            <person name="Amillis S."/>
            <person name="Uchima C.A."/>
            <person name="Anderluh G."/>
            <person name="Asadollahi M."/>
            <person name="Askin M."/>
            <person name="Barry K."/>
            <person name="Battaglia E."/>
            <person name="Bayram O."/>
            <person name="Benocci T."/>
            <person name="Braus-Stromeyer S.A."/>
            <person name="Caldana C."/>
            <person name="Canovas D."/>
            <person name="Cerqueira G.C."/>
            <person name="Chen F."/>
            <person name="Chen W."/>
            <person name="Choi C."/>
            <person name="Clum A."/>
            <person name="Dos Santos R.A."/>
            <person name="Damasio A.R."/>
            <person name="Diallinas G."/>
            <person name="Emri T."/>
            <person name="Fekete E."/>
            <person name="Flipphi M."/>
            <person name="Freyberg S."/>
            <person name="Gallo A."/>
            <person name="Gournas C."/>
            <person name="Habgood R."/>
            <person name="Hainaut M."/>
            <person name="Harispe M.L."/>
            <person name="Henrissat B."/>
            <person name="Hilden K.S."/>
            <person name="Hope R."/>
            <person name="Hossain A."/>
            <person name="Karabika E."/>
            <person name="Karaffa L."/>
            <person name="Karanyi Z."/>
            <person name="Krasevec N."/>
            <person name="Kuo A."/>
            <person name="Kusch H."/>
            <person name="LaButti K."/>
            <person name="Lagendijk E.L."/>
            <person name="Lapidus A."/>
            <person name="Levasseur A."/>
            <person name="Lindquist E."/>
            <person name="Lipzen A."/>
            <person name="Logrieco A.F."/>
            <person name="MacCabe A."/>
            <person name="Maekelae M.R."/>
            <person name="Malavazi I."/>
            <person name="Melin P."/>
            <person name="Meyer V."/>
            <person name="Mielnichuk N."/>
            <person name="Miskei M."/>
            <person name="Molnar A.P."/>
            <person name="Mule G."/>
            <person name="Ngan C.Y."/>
            <person name="Orejas M."/>
            <person name="Orosz E."/>
            <person name="Ouedraogo J.P."/>
            <person name="Overkamp K.M."/>
            <person name="Park H.-S."/>
            <person name="Perrone G."/>
            <person name="Piumi F."/>
            <person name="Punt P.J."/>
            <person name="Ram A.F."/>
            <person name="Ramon A."/>
            <person name="Rauscher S."/>
            <person name="Record E."/>
            <person name="Riano-Pachon D.M."/>
            <person name="Robert V."/>
            <person name="Roehrig J."/>
            <person name="Ruller R."/>
            <person name="Salamov A."/>
            <person name="Salih N.S."/>
            <person name="Samson R.A."/>
            <person name="Sandor E."/>
            <person name="Sanguinetti M."/>
            <person name="Schuetze T."/>
            <person name="Sepcic K."/>
            <person name="Shelest E."/>
            <person name="Sherlock G."/>
            <person name="Sophianopoulou V."/>
            <person name="Squina F.M."/>
            <person name="Sun H."/>
            <person name="Susca A."/>
            <person name="Todd R.B."/>
            <person name="Tsang A."/>
            <person name="Unkles S.E."/>
            <person name="van de Wiele N."/>
            <person name="van Rossen-Uffink D."/>
            <person name="Oliveira J.V."/>
            <person name="Vesth T.C."/>
            <person name="Visser J."/>
            <person name="Yu J.-H."/>
            <person name="Zhou M."/>
            <person name="Andersen M.R."/>
            <person name="Archer D.B."/>
            <person name="Baker S.E."/>
            <person name="Benoit I."/>
            <person name="Brakhage A.A."/>
            <person name="Braus G.H."/>
            <person name="Fischer R."/>
            <person name="Frisvad J.C."/>
            <person name="Goldman G.H."/>
            <person name="Houbraken J."/>
            <person name="Oakley B."/>
            <person name="Pocsi I."/>
            <person name="Scazzocchio C."/>
            <person name="Seiboth B."/>
            <person name="vanKuyk P.A."/>
            <person name="Wortman J."/>
            <person name="Dyer P.S."/>
            <person name="Grigoriev I.V."/>
        </authorList>
    </citation>
    <scope>NUCLEOTIDE SEQUENCE [LARGE SCALE GENOMIC DNA]</scope>
    <source>
        <strain evidence="10">CBS 506.65</strain>
    </source>
</reference>
<feature type="non-terminal residue" evidence="9">
    <location>
        <position position="603"/>
    </location>
</feature>
<dbReference type="RefSeq" id="XP_022585428.1">
    <property type="nucleotide sequence ID" value="XM_022728394.1"/>
</dbReference>
<feature type="region of interest" description="Disordered" evidence="7">
    <location>
        <begin position="77"/>
        <end position="97"/>
    </location>
</feature>
<dbReference type="GO" id="GO:0006351">
    <property type="term" value="P:DNA-templated transcription"/>
    <property type="evidence" value="ECO:0007669"/>
    <property type="project" value="InterPro"/>
</dbReference>
<dbReference type="SMART" id="SM00066">
    <property type="entry name" value="GAL4"/>
    <property type="match status" value="1"/>
</dbReference>
<dbReference type="OrthoDB" id="3014581at2759"/>
<keyword evidence="3" id="KW-0805">Transcription regulation</keyword>
<gene>
    <name evidence="9" type="ORF">ASPZODRAFT_47292</name>
</gene>
<dbReference type="PANTHER" id="PTHR31001">
    <property type="entry name" value="UNCHARACTERIZED TRANSCRIPTIONAL REGULATORY PROTEIN"/>
    <property type="match status" value="1"/>
</dbReference>
<keyword evidence="10" id="KW-1185">Reference proteome</keyword>
<dbReference type="VEuPathDB" id="FungiDB:ASPZODRAFT_47292"/>
<organism evidence="9 10">
    <name type="scientific">Penicilliopsis zonata CBS 506.65</name>
    <dbReference type="NCBI Taxonomy" id="1073090"/>
    <lineage>
        <taxon>Eukaryota</taxon>
        <taxon>Fungi</taxon>
        <taxon>Dikarya</taxon>
        <taxon>Ascomycota</taxon>
        <taxon>Pezizomycotina</taxon>
        <taxon>Eurotiomycetes</taxon>
        <taxon>Eurotiomycetidae</taxon>
        <taxon>Eurotiales</taxon>
        <taxon>Aspergillaceae</taxon>
        <taxon>Penicilliopsis</taxon>
    </lineage>
</organism>
<keyword evidence="6" id="KW-0539">Nucleus</keyword>
<dbReference type="CDD" id="cd12148">
    <property type="entry name" value="fungal_TF_MHR"/>
    <property type="match status" value="1"/>
</dbReference>
<evidence type="ECO:0000259" key="8">
    <source>
        <dbReference type="PROSITE" id="PS50048"/>
    </source>
</evidence>
<accession>A0A1L9SUP0</accession>
<dbReference type="CDD" id="cd00067">
    <property type="entry name" value="GAL4"/>
    <property type="match status" value="1"/>
</dbReference>
<keyword evidence="2" id="KW-0479">Metal-binding</keyword>
<dbReference type="STRING" id="1073090.A0A1L9SUP0"/>
<dbReference type="AlphaFoldDB" id="A0A1L9SUP0"/>
<dbReference type="InterPro" id="IPR050613">
    <property type="entry name" value="Sec_Metabolite_Reg"/>
</dbReference>
<evidence type="ECO:0000313" key="9">
    <source>
        <dbReference type="EMBL" id="OJJ50918.1"/>
    </source>
</evidence>
<dbReference type="EMBL" id="KV878336">
    <property type="protein sequence ID" value="OJJ50918.1"/>
    <property type="molecule type" value="Genomic_DNA"/>
</dbReference>
<dbReference type="Gene3D" id="4.10.240.10">
    <property type="entry name" value="Zn(2)-C6 fungal-type DNA-binding domain"/>
    <property type="match status" value="1"/>
</dbReference>
<evidence type="ECO:0000313" key="10">
    <source>
        <dbReference type="Proteomes" id="UP000184188"/>
    </source>
</evidence>
<dbReference type="PANTHER" id="PTHR31001:SF90">
    <property type="entry name" value="CENTROMERE DNA-BINDING PROTEIN COMPLEX CBF3 SUBUNIT B"/>
    <property type="match status" value="1"/>
</dbReference>
<comment type="subcellular location">
    <subcellularLocation>
        <location evidence="1">Nucleus</location>
    </subcellularLocation>
</comment>
<dbReference type="SUPFAM" id="SSF57701">
    <property type="entry name" value="Zn2/Cys6 DNA-binding domain"/>
    <property type="match status" value="1"/>
</dbReference>
<evidence type="ECO:0000256" key="5">
    <source>
        <dbReference type="ARBA" id="ARBA00023163"/>
    </source>
</evidence>
<feature type="compositionally biased region" description="Low complexity" evidence="7">
    <location>
        <begin position="84"/>
        <end position="97"/>
    </location>
</feature>
<dbReference type="PROSITE" id="PS50048">
    <property type="entry name" value="ZN2_CY6_FUNGAL_2"/>
    <property type="match status" value="1"/>
</dbReference>
<dbReference type="GeneID" id="34614858"/>
<name>A0A1L9SUP0_9EURO</name>
<dbReference type="Proteomes" id="UP000184188">
    <property type="component" value="Unassembled WGS sequence"/>
</dbReference>
<dbReference type="Pfam" id="PF04082">
    <property type="entry name" value="Fungal_trans"/>
    <property type="match status" value="1"/>
</dbReference>
<evidence type="ECO:0000256" key="3">
    <source>
        <dbReference type="ARBA" id="ARBA00023015"/>
    </source>
</evidence>
<dbReference type="GO" id="GO:0003677">
    <property type="term" value="F:DNA binding"/>
    <property type="evidence" value="ECO:0007669"/>
    <property type="project" value="UniProtKB-KW"/>
</dbReference>
<sequence length="603" mass="67912">RQRPVSCHFCRSRKLRCSRQMPCSNCASRGIACQPFGALLRAIPSGTEVTVDSSQQSEILARLSQVEERLRRWDQTTMMPAPLPDGSSPPSTPTDSVLTSDAVWLERVFTGQGFTAALSDRIAFRIGPIQQIRETVTLVPACEIPGSTPACSELVRGIWLPLYGEAQVLMDKFATDVCYLHPGVHVPWLRQTIDDLYETLHRQMPVKLGSVALLLSVLASTTRMWTVEDSQRTGLYVGLADFNHQARAWAKANLDVLDYSRRVMCVSLETIQAMVIVSHVLCNLEGPSPQFRDLVASAILLGREIGLHRIDHSQDFPCTESLRLDPVRAEIGRRIWWFLVATDWLIGLYAGPQEDIYIINPRHMAVQKPRNFSDEDLFGGVMQEPKPLSQPTVMSYNLQRSQLAEICRSFTDRRPLALSSSVPIDYPSVTEIDARMNKFMEQIPAFFRLDGGGSGPDTLSQISEHLRRGIITQRYLLSTLVQGQRCKLHLPYFIRGYSEPTFACSRDVCIEAALLIVQTNLQARKEETFFNSIRGKLVCVIHSAFMASFILSLDMCLNKDSNKKSNTHQTEALQAYRILEEAREQSEIAARLLDFLMGLLRKH</sequence>
<feature type="non-terminal residue" evidence="9">
    <location>
        <position position="1"/>
    </location>
</feature>
<dbReference type="GO" id="GO:0000981">
    <property type="term" value="F:DNA-binding transcription factor activity, RNA polymerase II-specific"/>
    <property type="evidence" value="ECO:0007669"/>
    <property type="project" value="InterPro"/>
</dbReference>